<dbReference type="GO" id="GO:0000122">
    <property type="term" value="P:negative regulation of transcription by RNA polymerase II"/>
    <property type="evidence" value="ECO:0007669"/>
    <property type="project" value="InterPro"/>
</dbReference>
<dbReference type="GO" id="GO:0141221">
    <property type="term" value="F:histone deacetylase activity, hydrolytic mechanism"/>
    <property type="evidence" value="ECO:0007669"/>
    <property type="project" value="UniProtKB-EC"/>
</dbReference>
<feature type="binding site" evidence="14">
    <location>
        <position position="581"/>
    </location>
    <ligand>
        <name>Zn(2+)</name>
        <dbReference type="ChEBI" id="CHEBI:29105"/>
    </ligand>
</feature>
<comment type="similarity">
    <text evidence="2 12">Belongs to the histone deacetylase family. HD type 2 subfamily.</text>
</comment>
<dbReference type="SUPFAM" id="SSF52768">
    <property type="entry name" value="Arginase/deacetylase"/>
    <property type="match status" value="1"/>
</dbReference>
<evidence type="ECO:0000256" key="15">
    <source>
        <dbReference type="PIRSR" id="PIRSR037911-3"/>
    </source>
</evidence>
<feature type="coiled-coil region" evidence="16">
    <location>
        <begin position="111"/>
        <end position="169"/>
    </location>
</feature>
<dbReference type="GO" id="GO:0046872">
    <property type="term" value="F:metal ion binding"/>
    <property type="evidence" value="ECO:0007669"/>
    <property type="project" value="UniProtKB-KW"/>
</dbReference>
<comment type="function">
    <text evidence="12">Responsible for the deacetylation of lysine residues on the N-terminal part of the core histones (H2A, H2B, H3 and H4). Histone deacetylation gives a tag for epigenetic repression and plays an important role in transcriptional regulation, cell cycle progression and developmental events.</text>
</comment>
<feature type="compositionally biased region" description="Polar residues" evidence="17">
    <location>
        <begin position="14"/>
        <end position="28"/>
    </location>
</feature>
<evidence type="ECO:0000256" key="5">
    <source>
        <dbReference type="ARBA" id="ARBA00022723"/>
    </source>
</evidence>
<dbReference type="GeneTree" id="ENSGT00940000160534"/>
<dbReference type="Pfam" id="PF12203">
    <property type="entry name" value="HDAC4_Gln"/>
    <property type="match status" value="1"/>
</dbReference>
<keyword evidence="21" id="KW-1185">Reference proteome</keyword>
<evidence type="ECO:0000256" key="8">
    <source>
        <dbReference type="ARBA" id="ARBA00022853"/>
    </source>
</evidence>
<evidence type="ECO:0000313" key="21">
    <source>
        <dbReference type="Proteomes" id="UP001501940"/>
    </source>
</evidence>
<feature type="region of interest" description="Disordered" evidence="17">
    <location>
        <begin position="937"/>
        <end position="980"/>
    </location>
</feature>
<evidence type="ECO:0000256" key="12">
    <source>
        <dbReference type="PIRNR" id="PIRNR037911"/>
    </source>
</evidence>
<evidence type="ECO:0000256" key="11">
    <source>
        <dbReference type="ARBA" id="ARBA00023242"/>
    </source>
</evidence>
<comment type="catalytic activity">
    <reaction evidence="12">
        <text>N(6)-acetyl-L-lysyl-[histone] + H2O = L-lysyl-[histone] + acetate</text>
        <dbReference type="Rhea" id="RHEA:58196"/>
        <dbReference type="Rhea" id="RHEA-COMP:9845"/>
        <dbReference type="Rhea" id="RHEA-COMP:11338"/>
        <dbReference type="ChEBI" id="CHEBI:15377"/>
        <dbReference type="ChEBI" id="CHEBI:29969"/>
        <dbReference type="ChEBI" id="CHEBI:30089"/>
        <dbReference type="ChEBI" id="CHEBI:61930"/>
        <dbReference type="EC" id="3.5.1.98"/>
    </reaction>
</comment>
<evidence type="ECO:0000256" key="1">
    <source>
        <dbReference type="ARBA" id="ARBA00004123"/>
    </source>
</evidence>
<feature type="compositionally biased region" description="Low complexity" evidence="17">
    <location>
        <begin position="287"/>
        <end position="301"/>
    </location>
</feature>
<keyword evidence="9 12" id="KW-0805">Transcription regulation</keyword>
<keyword evidence="7 14" id="KW-0862">Zinc</keyword>
<accession>A0AAQ5ZTA1</accession>
<dbReference type="InterPro" id="IPR000286">
    <property type="entry name" value="HDACs"/>
</dbReference>
<evidence type="ECO:0000256" key="13">
    <source>
        <dbReference type="PIRSR" id="PIRSR037911-1"/>
    </source>
</evidence>
<feature type="domain" description="Histone deacetylase glutamine rich N-terminal" evidence="19">
    <location>
        <begin position="68"/>
        <end position="156"/>
    </location>
</feature>
<evidence type="ECO:0000256" key="4">
    <source>
        <dbReference type="ARBA" id="ARBA00022491"/>
    </source>
</evidence>
<dbReference type="InterPro" id="IPR046949">
    <property type="entry name" value="HDAC4/5/7/9"/>
</dbReference>
<dbReference type="Ensembl" id="ENSAOCT00000070198.1">
    <property type="protein sequence ID" value="ENSAOCP00000068319.1"/>
    <property type="gene ID" value="ENSAOCG00000015179.2"/>
</dbReference>
<dbReference type="Pfam" id="PF00850">
    <property type="entry name" value="Hist_deacetyl"/>
    <property type="match status" value="1"/>
</dbReference>
<dbReference type="Gene3D" id="3.40.800.20">
    <property type="entry name" value="Histone deacetylase domain"/>
    <property type="match status" value="1"/>
</dbReference>
<evidence type="ECO:0000256" key="6">
    <source>
        <dbReference type="ARBA" id="ARBA00022801"/>
    </source>
</evidence>
<keyword evidence="16" id="KW-0175">Coiled coil</keyword>
<keyword evidence="10 12" id="KW-0804">Transcription</keyword>
<keyword evidence="11" id="KW-0539">Nucleus</keyword>
<feature type="active site" evidence="13">
    <location>
        <position position="705"/>
    </location>
</feature>
<reference evidence="20" key="3">
    <citation type="submission" date="2025-09" db="UniProtKB">
        <authorList>
            <consortium name="Ensembl"/>
        </authorList>
    </citation>
    <scope>IDENTIFICATION</scope>
</reference>
<keyword evidence="5 14" id="KW-0479">Metal-binding</keyword>
<dbReference type="FunFam" id="3.40.800.20:FF:000002">
    <property type="entry name" value="Histone deacetylase"/>
    <property type="match status" value="1"/>
</dbReference>
<keyword evidence="4 12" id="KW-0678">Repressor</keyword>
<evidence type="ECO:0000256" key="9">
    <source>
        <dbReference type="ARBA" id="ARBA00023015"/>
    </source>
</evidence>
<evidence type="ECO:0000256" key="16">
    <source>
        <dbReference type="SAM" id="Coils"/>
    </source>
</evidence>
<dbReference type="PANTHER" id="PTHR45364:SF12">
    <property type="entry name" value="HISTONE DEACETYLASE"/>
    <property type="match status" value="1"/>
</dbReference>
<evidence type="ECO:0000256" key="17">
    <source>
        <dbReference type="SAM" id="MobiDB-lite"/>
    </source>
</evidence>
<feature type="region of interest" description="Disordered" evidence="17">
    <location>
        <begin position="485"/>
        <end position="506"/>
    </location>
</feature>
<proteinExistence type="inferred from homology"/>
<sequence>MNSSHPSVVEVKSSLPSGMQSPVGTASEQRGGGGEGGGGPAEGPGGGGSPMDLRTEPRVGSLSGGAAVDTALREQQLQQELVLLKQQQELQKQLLFAEFQKKHEVLTRQHEVQLQEHLKQQQELLAAKRQQELEQKRKLEQQRHEEQEKQRLEQQLLLLRNKEKGKESAIASTEVKLKLQEFLLSKKEPGLHRGTQHTSLEQSSPPQSNTPGTPPSYKLPPLLGNYEGKDDFPLRKTVSEPNLKVRSRLKQKVAERRSSPLLRRKDGTVISTFKKRAIEISVSSLCNSAPGSGPSSPNSSNTAIANGNTGSVPNIQTELRSLHQTLGADGTLSPLSLYTSPSLPNISLGLPANTHITVGQRNTHMHRHTCTLNIRNISVGHDVETPPPSSHSAHSSLLQHVLLLEQARQQTAMLGVPMYSQSPLVTAERGVSSGMRSVNKLPRHRPLARTQSAPLPQSPQALQQLVVQQQHQHFLEKHYKMLSKGAELPRPPPTHPEETEEELTETNDMQEDDIGVVFVFYPTSMYALICTTHNSGCYWSYGSCLRVQYVVFTSAFSLFSGLVYDSLMLKHQCVCGNAHIHPEHAGRVQSIWSRLQETGLLGRCERIRGRKASLDEIQSVHSEFHTLLYGTSPLNRHKLDHKKLQKMYAVLPCGGIGVDSDTVWNEMHSSAAVRMAVGSVIELAFRVAAGELKNGFAVVRPPGHHAEESTAMGFCFFNSVAITAKLLQQKLGVGKILIVDWDIHHGNGTQQAFYSDPNVLYISLHRYDDGNFFPGSGAPEEVGSGAGVGFNVNIAWTGGVEPPMGDVEYLTAFRSVVMPIAQQFSPDVVLVSAGFDAVEGHQSPLGGYNVSAKCFGQLSQLLMGLAGGRVVMALEGGHDLTAICDASEACVAALLGDPWPQEQPCPKACASLERVIEIQSKHWSCLQSLSQTSGHSLLDGPLGAQGQSEKDEAETVSAMASLSVDVEQPACKPELREQKP</sequence>
<reference evidence="20" key="2">
    <citation type="submission" date="2025-08" db="UniProtKB">
        <authorList>
            <consortium name="Ensembl"/>
        </authorList>
    </citation>
    <scope>IDENTIFICATION</scope>
</reference>
<feature type="compositionally biased region" description="Polar residues" evidence="17">
    <location>
        <begin position="302"/>
        <end position="311"/>
    </location>
</feature>
<evidence type="ECO:0000256" key="14">
    <source>
        <dbReference type="PIRSR" id="PIRSR037911-2"/>
    </source>
</evidence>
<organism evidence="20 21">
    <name type="scientific">Amphiprion ocellaris</name>
    <name type="common">Clown anemonefish</name>
    <dbReference type="NCBI Taxonomy" id="80972"/>
    <lineage>
        <taxon>Eukaryota</taxon>
        <taxon>Metazoa</taxon>
        <taxon>Chordata</taxon>
        <taxon>Craniata</taxon>
        <taxon>Vertebrata</taxon>
        <taxon>Euteleostomi</taxon>
        <taxon>Actinopterygii</taxon>
        <taxon>Neopterygii</taxon>
        <taxon>Teleostei</taxon>
        <taxon>Neoteleostei</taxon>
        <taxon>Acanthomorphata</taxon>
        <taxon>Ovalentaria</taxon>
        <taxon>Pomacentridae</taxon>
        <taxon>Amphiprion</taxon>
    </lineage>
</organism>
<dbReference type="InterPro" id="IPR024643">
    <property type="entry name" value="Hist_deacetylase_Gln_rich_N"/>
</dbReference>
<evidence type="ECO:0000256" key="7">
    <source>
        <dbReference type="ARBA" id="ARBA00022833"/>
    </source>
</evidence>
<evidence type="ECO:0000256" key="3">
    <source>
        <dbReference type="ARBA" id="ARBA00012111"/>
    </source>
</evidence>
<feature type="site" description="Contributes to catalysis" evidence="15">
    <location>
        <position position="878"/>
    </location>
</feature>
<evidence type="ECO:0000256" key="10">
    <source>
        <dbReference type="ARBA" id="ARBA00023163"/>
    </source>
</evidence>
<dbReference type="PANTHER" id="PTHR45364">
    <property type="entry name" value="HISTONE DEACETYLASE 9-RELATED"/>
    <property type="match status" value="1"/>
</dbReference>
<dbReference type="GO" id="GO:0005634">
    <property type="term" value="C:nucleus"/>
    <property type="evidence" value="ECO:0007669"/>
    <property type="project" value="UniProtKB-SubCell"/>
</dbReference>
<evidence type="ECO:0000259" key="18">
    <source>
        <dbReference type="Pfam" id="PF00850"/>
    </source>
</evidence>
<dbReference type="Gene3D" id="6.10.250.1550">
    <property type="match status" value="1"/>
</dbReference>
<feature type="region of interest" description="Disordered" evidence="17">
    <location>
        <begin position="189"/>
        <end position="239"/>
    </location>
</feature>
<dbReference type="PIRSF" id="PIRSF037911">
    <property type="entry name" value="HDAC_II_euk"/>
    <property type="match status" value="1"/>
</dbReference>
<feature type="region of interest" description="Disordered" evidence="17">
    <location>
        <begin position="286"/>
        <end position="311"/>
    </location>
</feature>
<dbReference type="InterPro" id="IPR037138">
    <property type="entry name" value="His_deacetylse_dom_sf"/>
</dbReference>
<keyword evidence="6 12" id="KW-0378">Hydrolase</keyword>
<gene>
    <name evidence="20" type="primary">HDAC5</name>
</gene>
<evidence type="ECO:0000256" key="2">
    <source>
        <dbReference type="ARBA" id="ARBA00007738"/>
    </source>
</evidence>
<feature type="region of interest" description="Disordered" evidence="17">
    <location>
        <begin position="1"/>
        <end position="67"/>
    </location>
</feature>
<feature type="binding site" evidence="14">
    <location>
        <position position="575"/>
    </location>
    <ligand>
        <name>Zn(2+)</name>
        <dbReference type="ChEBI" id="CHEBI:29105"/>
    </ligand>
</feature>
<feature type="binding site" evidence="14">
    <location>
        <position position="573"/>
    </location>
    <ligand>
        <name>Zn(2+)</name>
        <dbReference type="ChEBI" id="CHEBI:29105"/>
    </ligand>
</feature>
<keyword evidence="8 12" id="KW-0156">Chromatin regulator</keyword>
<evidence type="ECO:0000313" key="20">
    <source>
        <dbReference type="Ensembl" id="ENSAOCP00000068319.1"/>
    </source>
</evidence>
<evidence type="ECO:0000259" key="19">
    <source>
        <dbReference type="Pfam" id="PF12203"/>
    </source>
</evidence>
<feature type="compositionally biased region" description="Polar residues" evidence="17">
    <location>
        <begin position="196"/>
        <end position="211"/>
    </location>
</feature>
<dbReference type="EC" id="3.5.1.98" evidence="3 12"/>
<name>A0AAQ5ZTA1_AMPOC</name>
<comment type="subcellular location">
    <subcellularLocation>
        <location evidence="1 12">Nucleus</location>
    </subcellularLocation>
</comment>
<dbReference type="InterPro" id="IPR023696">
    <property type="entry name" value="Ureohydrolase_dom_sf"/>
</dbReference>
<protein>
    <recommendedName>
        <fullName evidence="3 12">Histone deacetylase</fullName>
        <ecNumber evidence="3 12">3.5.1.98</ecNumber>
    </recommendedName>
</protein>
<feature type="compositionally biased region" description="Basic and acidic residues" evidence="17">
    <location>
        <begin position="227"/>
        <end position="238"/>
    </location>
</feature>
<reference evidence="20 21" key="1">
    <citation type="submission" date="2022-01" db="EMBL/GenBank/DDBJ databases">
        <title>A chromosome-scale genome assembly of the false clownfish, Amphiprion ocellaris.</title>
        <authorList>
            <person name="Ryu T."/>
        </authorList>
    </citation>
    <scope>NUCLEOTIDE SEQUENCE [LARGE SCALE GENOMIC DNA]</scope>
</reference>
<dbReference type="InterPro" id="IPR023801">
    <property type="entry name" value="His_deacetylse_dom"/>
</dbReference>
<dbReference type="Proteomes" id="UP001501940">
    <property type="component" value="Chromosome 19"/>
</dbReference>
<dbReference type="AlphaFoldDB" id="A0AAQ5ZTA1"/>
<dbReference type="PRINTS" id="PR01270">
    <property type="entry name" value="HDASUPER"/>
</dbReference>
<feature type="binding site" evidence="14">
    <location>
        <position position="653"/>
    </location>
    <ligand>
        <name>Zn(2+)</name>
        <dbReference type="ChEBI" id="CHEBI:29105"/>
    </ligand>
</feature>
<dbReference type="CDD" id="cd10164">
    <property type="entry name" value="ClassIIa_HDAC5_Gln-rich-N"/>
    <property type="match status" value="1"/>
</dbReference>
<feature type="compositionally biased region" description="Gly residues" evidence="17">
    <location>
        <begin position="30"/>
        <end position="49"/>
    </location>
</feature>
<feature type="domain" description="Histone deacetylase" evidence="18">
    <location>
        <begin position="581"/>
        <end position="894"/>
    </location>
</feature>